<feature type="non-terminal residue" evidence="2">
    <location>
        <position position="44"/>
    </location>
</feature>
<accession>B3JF63</accession>
<reference evidence="2 3" key="2">
    <citation type="submission" date="2008-04" db="EMBL/GenBank/DDBJ databases">
        <authorList>
            <person name="Fulton L."/>
            <person name="Clifton S."/>
            <person name="Fulton B."/>
            <person name="Xu J."/>
            <person name="Minx P."/>
            <person name="Pepin K.H."/>
            <person name="Johnson M."/>
            <person name="Thiruvilangam P."/>
            <person name="Bhonagiri V."/>
            <person name="Nash W.E."/>
            <person name="Mardis E.R."/>
            <person name="Wilson R.K."/>
        </authorList>
    </citation>
    <scope>NUCLEOTIDE SEQUENCE [LARGE SCALE GENOMIC DNA]</scope>
    <source>
        <strain evidence="2 3">DSM 17136</strain>
    </source>
</reference>
<dbReference type="Proteomes" id="UP000003146">
    <property type="component" value="Unassembled WGS sequence"/>
</dbReference>
<organism evidence="2 3">
    <name type="scientific">Phocaeicola coprocola DSM 17136</name>
    <dbReference type="NCBI Taxonomy" id="470145"/>
    <lineage>
        <taxon>Bacteria</taxon>
        <taxon>Pseudomonadati</taxon>
        <taxon>Bacteroidota</taxon>
        <taxon>Bacteroidia</taxon>
        <taxon>Bacteroidales</taxon>
        <taxon>Bacteroidaceae</taxon>
        <taxon>Phocaeicola</taxon>
    </lineage>
</organism>
<evidence type="ECO:0000313" key="2">
    <source>
        <dbReference type="EMBL" id="EDV02473.1"/>
    </source>
</evidence>
<gene>
    <name evidence="2" type="ORF">BACCOP_00511</name>
</gene>
<dbReference type="AlphaFoldDB" id="B3JF63"/>
<feature type="compositionally biased region" description="Basic and acidic residues" evidence="1">
    <location>
        <begin position="12"/>
        <end position="22"/>
    </location>
</feature>
<feature type="region of interest" description="Disordered" evidence="1">
    <location>
        <begin position="1"/>
        <end position="44"/>
    </location>
</feature>
<sequence>MNLRVAVFGKVKGHESRSRSESESEQGVKSAAADAKPSDLPLAR</sequence>
<dbReference type="EMBL" id="ABIY02000050">
    <property type="protein sequence ID" value="EDV02473.1"/>
    <property type="molecule type" value="Genomic_DNA"/>
</dbReference>
<protein>
    <submittedName>
        <fullName evidence="2">Uncharacterized protein</fullName>
    </submittedName>
</protein>
<name>B3JF63_9BACT</name>
<evidence type="ECO:0000256" key="1">
    <source>
        <dbReference type="SAM" id="MobiDB-lite"/>
    </source>
</evidence>
<evidence type="ECO:0000313" key="3">
    <source>
        <dbReference type="Proteomes" id="UP000003146"/>
    </source>
</evidence>
<reference evidence="2 3" key="1">
    <citation type="submission" date="2008-04" db="EMBL/GenBank/DDBJ databases">
        <title>Draft genome sequence of Bacteroides coprocola (DSM 17136).</title>
        <authorList>
            <person name="Sudarsanam P."/>
            <person name="Ley R."/>
            <person name="Guruge J."/>
            <person name="Turnbaugh P.J."/>
            <person name="Mahowald M."/>
            <person name="Liep D."/>
            <person name="Gordon J."/>
        </authorList>
    </citation>
    <scope>NUCLEOTIDE SEQUENCE [LARGE SCALE GENOMIC DNA]</scope>
    <source>
        <strain evidence="2 3">DSM 17136</strain>
    </source>
</reference>
<proteinExistence type="predicted"/>
<dbReference type="HOGENOM" id="CLU_3225952_0_0_10"/>
<comment type="caution">
    <text evidence="2">The sequence shown here is derived from an EMBL/GenBank/DDBJ whole genome shotgun (WGS) entry which is preliminary data.</text>
</comment>
<dbReference type="eggNOG" id="ENOG50318AR">
    <property type="taxonomic scope" value="Bacteria"/>
</dbReference>